<evidence type="ECO:0000313" key="2">
    <source>
        <dbReference type="EMBL" id="KAJ9130109.1"/>
    </source>
</evidence>
<feature type="region of interest" description="Disordered" evidence="1">
    <location>
        <begin position="265"/>
        <end position="287"/>
    </location>
</feature>
<dbReference type="EMBL" id="JANBVN010000285">
    <property type="protein sequence ID" value="KAJ9130109.1"/>
    <property type="molecule type" value="Genomic_DNA"/>
</dbReference>
<feature type="region of interest" description="Disordered" evidence="1">
    <location>
        <begin position="222"/>
        <end position="246"/>
    </location>
</feature>
<keyword evidence="3" id="KW-1185">Reference proteome</keyword>
<protein>
    <submittedName>
        <fullName evidence="2">Uncharacterized protein</fullName>
    </submittedName>
</protein>
<evidence type="ECO:0000313" key="3">
    <source>
        <dbReference type="Proteomes" id="UP001174691"/>
    </source>
</evidence>
<comment type="caution">
    <text evidence="2">The sequence shown here is derived from an EMBL/GenBank/DDBJ whole genome shotgun (WGS) entry which is preliminary data.</text>
</comment>
<organism evidence="2 3">
    <name type="scientific">Coniochaeta hoffmannii</name>
    <dbReference type="NCBI Taxonomy" id="91930"/>
    <lineage>
        <taxon>Eukaryota</taxon>
        <taxon>Fungi</taxon>
        <taxon>Dikarya</taxon>
        <taxon>Ascomycota</taxon>
        <taxon>Pezizomycotina</taxon>
        <taxon>Sordariomycetes</taxon>
        <taxon>Sordariomycetidae</taxon>
        <taxon>Coniochaetales</taxon>
        <taxon>Coniochaetaceae</taxon>
        <taxon>Coniochaeta</taxon>
    </lineage>
</organism>
<proteinExistence type="predicted"/>
<accession>A0AA38R1I2</accession>
<evidence type="ECO:0000256" key="1">
    <source>
        <dbReference type="SAM" id="MobiDB-lite"/>
    </source>
</evidence>
<reference evidence="2" key="1">
    <citation type="submission" date="2022-07" db="EMBL/GenBank/DDBJ databases">
        <title>Fungi with potential for degradation of polypropylene.</title>
        <authorList>
            <person name="Gostincar C."/>
        </authorList>
    </citation>
    <scope>NUCLEOTIDE SEQUENCE</scope>
    <source>
        <strain evidence="2">EXF-13287</strain>
    </source>
</reference>
<dbReference type="Proteomes" id="UP001174691">
    <property type="component" value="Unassembled WGS sequence"/>
</dbReference>
<name>A0AA38R1I2_9PEZI</name>
<sequence>MAAITWLEGDIAFLKDYQTFNDRDTRELISSGIIHERATGHPCIILKMLPGARAVVTTVSAHGSGDYNNNLAPWLAIRSCAMDRPFFRSFQGSVCSSNRFKPLQLIPGQSMPKPKTSWVNIKNVYNVPLSVIGRFTKPRYRVILKMAPDSLADLQMDIAKRCPCYSPRWQLADTQSCSDKRPMIATRELLSALPEADAVALITTKMRAASIVAPVLPQKQQAQYSGQSGRGQPITTPPVPVTQAAARPKQLSWASVASTPVAIKPTSGALRRSTSRISRPRMVKATA</sequence>
<feature type="compositionally biased region" description="Basic residues" evidence="1">
    <location>
        <begin position="278"/>
        <end position="287"/>
    </location>
</feature>
<dbReference type="AlphaFoldDB" id="A0AA38R1I2"/>
<gene>
    <name evidence="2" type="ORF">NKR19_g10033</name>
</gene>